<sequence length="346" mass="39014">MAHQAHNLPWSILVDCLSLVDTGPRGTPQRITVVELCRHQDDGAVRKRIRHFARVFVRTLADFAESERTKTKSGTRRNPVEPDAYTEDGAAGPLIPIEVHRSLVADPGSYFGREGSENTLQRLNEAREWGGPVYYADSRAAVVMALLAHGEMRVLFRIARLRTLDLDEKSYQITLTGAASNPSDPIGCSPLAGLWSIRGYIETGFINVWTAALEAYLYYNATYCLPQLWAAGDAEGRTSQRDYRASASFFRVVEDTTGPRDGDASAYPHREFYGTAWHVPDGCNVDEHRKRLDPLDTSNSECLQRLKEYLSMCWDHLVRVYAVITESGASTEWEEYIIEAIERIWH</sequence>
<gene>
    <name evidence="2" type="ORF">PSFLO_06927</name>
</gene>
<keyword evidence="3" id="KW-1185">Reference proteome</keyword>
<name>A0A5C3FCP8_9BASI</name>
<evidence type="ECO:0000313" key="3">
    <source>
        <dbReference type="Proteomes" id="UP000323386"/>
    </source>
</evidence>
<dbReference type="EMBL" id="OOIP01000027">
    <property type="protein sequence ID" value="SPO41445.1"/>
    <property type="molecule type" value="Genomic_DNA"/>
</dbReference>
<feature type="region of interest" description="Disordered" evidence="1">
    <location>
        <begin position="67"/>
        <end position="87"/>
    </location>
</feature>
<evidence type="ECO:0000313" key="2">
    <source>
        <dbReference type="EMBL" id="SPO41445.1"/>
    </source>
</evidence>
<reference evidence="2 3" key="1">
    <citation type="submission" date="2018-03" db="EMBL/GenBank/DDBJ databases">
        <authorList>
            <person name="Guldener U."/>
        </authorList>
    </citation>
    <scope>NUCLEOTIDE SEQUENCE [LARGE SCALE GENOMIC DNA]</scope>
    <source>
        <strain evidence="2 3">DAOM196992</strain>
    </source>
</reference>
<accession>A0A5C3FCP8</accession>
<organism evidence="2 3">
    <name type="scientific">Pseudozyma flocculosa</name>
    <dbReference type="NCBI Taxonomy" id="84751"/>
    <lineage>
        <taxon>Eukaryota</taxon>
        <taxon>Fungi</taxon>
        <taxon>Dikarya</taxon>
        <taxon>Basidiomycota</taxon>
        <taxon>Ustilaginomycotina</taxon>
        <taxon>Ustilaginomycetes</taxon>
        <taxon>Ustilaginales</taxon>
        <taxon>Ustilaginaceae</taxon>
        <taxon>Pseudozyma</taxon>
    </lineage>
</organism>
<dbReference type="AlphaFoldDB" id="A0A5C3FCP8"/>
<proteinExistence type="predicted"/>
<dbReference type="OrthoDB" id="3204049at2759"/>
<dbReference type="Proteomes" id="UP000323386">
    <property type="component" value="Unassembled WGS sequence"/>
</dbReference>
<evidence type="ECO:0000256" key="1">
    <source>
        <dbReference type="SAM" id="MobiDB-lite"/>
    </source>
</evidence>
<protein>
    <submittedName>
        <fullName evidence="2">Uncharacterized protein</fullName>
    </submittedName>
</protein>